<dbReference type="InterPro" id="IPR008921">
    <property type="entry name" value="DNA_pol3_clamp-load_cplx_C"/>
</dbReference>
<dbReference type="PANTHER" id="PTHR11669">
    <property type="entry name" value="REPLICATION FACTOR C / DNA POLYMERASE III GAMMA-TAU SUBUNIT"/>
    <property type="match status" value="1"/>
</dbReference>
<evidence type="ECO:0000256" key="5">
    <source>
        <dbReference type="ARBA" id="ARBA00022705"/>
    </source>
</evidence>
<dbReference type="SUPFAM" id="SSF48019">
    <property type="entry name" value="post-AAA+ oligomerization domain-like"/>
    <property type="match status" value="1"/>
</dbReference>
<evidence type="ECO:0000256" key="6">
    <source>
        <dbReference type="ARBA" id="ARBA00022723"/>
    </source>
</evidence>
<dbReference type="FunFam" id="3.40.50.300:FF:000014">
    <property type="entry name" value="DNA polymerase III subunit gamma/tau"/>
    <property type="match status" value="1"/>
</dbReference>
<evidence type="ECO:0000313" key="14">
    <source>
        <dbReference type="EMBL" id="QGZ99314.1"/>
    </source>
</evidence>
<keyword evidence="7" id="KW-0547">Nucleotide-binding</keyword>
<keyword evidence="3 14" id="KW-0808">Transferase</keyword>
<keyword evidence="5" id="KW-0235">DNA replication</keyword>
<comment type="catalytic activity">
    <reaction evidence="11">
        <text>DNA(n) + a 2'-deoxyribonucleoside 5'-triphosphate = DNA(n+1) + diphosphate</text>
        <dbReference type="Rhea" id="RHEA:22508"/>
        <dbReference type="Rhea" id="RHEA-COMP:17339"/>
        <dbReference type="Rhea" id="RHEA-COMP:17340"/>
        <dbReference type="ChEBI" id="CHEBI:33019"/>
        <dbReference type="ChEBI" id="CHEBI:61560"/>
        <dbReference type="ChEBI" id="CHEBI:173112"/>
        <dbReference type="EC" id="2.7.7.7"/>
    </reaction>
</comment>
<feature type="compositionally biased region" description="Basic and acidic residues" evidence="12">
    <location>
        <begin position="368"/>
        <end position="377"/>
    </location>
</feature>
<dbReference type="EC" id="2.7.7.7" evidence="2"/>
<dbReference type="Gene3D" id="1.10.8.60">
    <property type="match status" value="1"/>
</dbReference>
<dbReference type="InterPro" id="IPR012763">
    <property type="entry name" value="DNA_pol_III_sug/sutau_N"/>
</dbReference>
<evidence type="ECO:0000256" key="4">
    <source>
        <dbReference type="ARBA" id="ARBA00022695"/>
    </source>
</evidence>
<protein>
    <recommendedName>
        <fullName evidence="2">DNA-directed DNA polymerase</fullName>
        <ecNumber evidence="2">2.7.7.7</ecNumber>
    </recommendedName>
</protein>
<dbReference type="InterPro" id="IPR027417">
    <property type="entry name" value="P-loop_NTPase"/>
</dbReference>
<dbReference type="GO" id="GO:0006261">
    <property type="term" value="P:DNA-templated DNA replication"/>
    <property type="evidence" value="ECO:0007669"/>
    <property type="project" value="TreeGrafter"/>
</dbReference>
<comment type="similarity">
    <text evidence="1">Belongs to the DnaX/STICHEL family.</text>
</comment>
<organism evidence="14 15">
    <name type="scientific">Dehalobacter restrictus</name>
    <dbReference type="NCBI Taxonomy" id="55583"/>
    <lineage>
        <taxon>Bacteria</taxon>
        <taxon>Bacillati</taxon>
        <taxon>Bacillota</taxon>
        <taxon>Clostridia</taxon>
        <taxon>Eubacteriales</taxon>
        <taxon>Desulfitobacteriaceae</taxon>
        <taxon>Dehalobacter</taxon>
    </lineage>
</organism>
<dbReference type="Pfam" id="PF13177">
    <property type="entry name" value="DNA_pol3_delta2"/>
    <property type="match status" value="1"/>
</dbReference>
<keyword evidence="9" id="KW-0067">ATP-binding</keyword>
<dbReference type="GO" id="GO:0009360">
    <property type="term" value="C:DNA polymerase III complex"/>
    <property type="evidence" value="ECO:0007669"/>
    <property type="project" value="InterPro"/>
</dbReference>
<dbReference type="NCBIfam" id="NF004046">
    <property type="entry name" value="PRK05563.1"/>
    <property type="match status" value="1"/>
</dbReference>
<dbReference type="GO" id="GO:0003887">
    <property type="term" value="F:DNA-directed DNA polymerase activity"/>
    <property type="evidence" value="ECO:0007669"/>
    <property type="project" value="UniProtKB-KW"/>
</dbReference>
<evidence type="ECO:0000256" key="7">
    <source>
        <dbReference type="ARBA" id="ARBA00022741"/>
    </source>
</evidence>
<feature type="compositionally biased region" description="Basic and acidic residues" evidence="12">
    <location>
        <begin position="390"/>
        <end position="399"/>
    </location>
</feature>
<dbReference type="Gene3D" id="3.40.50.300">
    <property type="entry name" value="P-loop containing nucleotide triphosphate hydrolases"/>
    <property type="match status" value="1"/>
</dbReference>
<dbReference type="SMART" id="SM00382">
    <property type="entry name" value="AAA"/>
    <property type="match status" value="1"/>
</dbReference>
<dbReference type="EMBL" id="CP046996">
    <property type="protein sequence ID" value="QGZ99314.1"/>
    <property type="molecule type" value="Genomic_DNA"/>
</dbReference>
<dbReference type="RefSeq" id="WP_019224872.1">
    <property type="nucleotide sequence ID" value="NZ_CP046996.1"/>
</dbReference>
<sequence>MAYLALYREWRPKKFSEMVGQEHVKITLTNALNQNKVAHAYMFSGPRGTGKTSAAKILAKALNCSDRDGAEPCSRCASCLDIEQGNAMDVLEIDAASNRGIDEIRDLREKVKLASSGGKYKVYIIDEVHMLTPEAFNALLKTLEEPPVNVVFVLATTEAHKVPLTILSRVQRFEFHRISAEGIAMRLQEVCQALGRDIETKALRVIAAKAEGGLRDALSILDQCLLQDDPIRMEHVYQVIGMVGETFSADLTDSLLNQDYALTLAKLGEGISLGRDPRQIIRELLDYLRQALLYLAGGQEPLMAPEMTRRLVAQSQAIGLNRLLCWINVLLKGEGELRYATNARLAAEMILVQTIFGADIAGGSTDSTENRPKETHVKQPQKAVQTASKHPAESKDEAPTKAVETTEQDQNMAETLPAAEQGSVNFQTVQDKWPEILEEVRKRKRSTHAFLLEGKPLAVKDDQVYLVFKDGYSFHRDKFNQVENKNVVEEVLLQTFGRKLSLNNLIESEVQALPAEAADFTESKKRVTDRMGPAEDDYLVQKARELFGDQLVQVRKEK</sequence>
<evidence type="ECO:0000256" key="9">
    <source>
        <dbReference type="ARBA" id="ARBA00022840"/>
    </source>
</evidence>
<dbReference type="NCBIfam" id="TIGR02397">
    <property type="entry name" value="dnaX_nterm"/>
    <property type="match status" value="1"/>
</dbReference>
<dbReference type="SUPFAM" id="SSF52540">
    <property type="entry name" value="P-loop containing nucleoside triphosphate hydrolases"/>
    <property type="match status" value="1"/>
</dbReference>
<dbReference type="PANTHER" id="PTHR11669:SF0">
    <property type="entry name" value="PROTEIN STICHEL-LIKE 2"/>
    <property type="match status" value="1"/>
</dbReference>
<evidence type="ECO:0000313" key="15">
    <source>
        <dbReference type="Proteomes" id="UP000430508"/>
    </source>
</evidence>
<evidence type="ECO:0000256" key="8">
    <source>
        <dbReference type="ARBA" id="ARBA00022833"/>
    </source>
</evidence>
<name>A0A857DGB3_9FIRM</name>
<dbReference type="CDD" id="cd18137">
    <property type="entry name" value="HLD_clamp_pol_III_gamma_tau"/>
    <property type="match status" value="1"/>
</dbReference>
<accession>A0A857DGB3</accession>
<feature type="region of interest" description="Disordered" evidence="12">
    <location>
        <begin position="362"/>
        <end position="411"/>
    </location>
</feature>
<evidence type="ECO:0000256" key="11">
    <source>
        <dbReference type="ARBA" id="ARBA00049244"/>
    </source>
</evidence>
<dbReference type="Pfam" id="PF12169">
    <property type="entry name" value="DNA_pol3_gamma3"/>
    <property type="match status" value="1"/>
</dbReference>
<keyword evidence="4 14" id="KW-0548">Nucleotidyltransferase</keyword>
<dbReference type="GO" id="GO:0005524">
    <property type="term" value="F:ATP binding"/>
    <property type="evidence" value="ECO:0007669"/>
    <property type="project" value="UniProtKB-KW"/>
</dbReference>
<evidence type="ECO:0000256" key="2">
    <source>
        <dbReference type="ARBA" id="ARBA00012417"/>
    </source>
</evidence>
<dbReference type="Proteomes" id="UP000430508">
    <property type="component" value="Chromosome"/>
</dbReference>
<reference evidence="14 15" key="1">
    <citation type="submission" date="2019-12" db="EMBL/GenBank/DDBJ databases">
        <title>Sequence classification of anaerobic respiratory reductive dehalogenases: First we see many, then we see few.</title>
        <authorList>
            <person name="Molenda O."/>
            <person name="Puentes Jacome L.A."/>
            <person name="Cao X."/>
            <person name="Nesbo C.L."/>
            <person name="Tang S."/>
            <person name="Morson N."/>
            <person name="Patron J."/>
            <person name="Lomheim L."/>
            <person name="Wishart D.S."/>
            <person name="Edwards E.A."/>
        </authorList>
    </citation>
    <scope>NUCLEOTIDE SEQUENCE [LARGE SCALE GENOMIC DNA]</scope>
    <source>
        <strain evidence="14 15">12DCA</strain>
    </source>
</reference>
<dbReference type="Pfam" id="PF20964">
    <property type="entry name" value="DnaX_C"/>
    <property type="match status" value="1"/>
</dbReference>
<dbReference type="Gene3D" id="1.20.272.10">
    <property type="match status" value="1"/>
</dbReference>
<evidence type="ECO:0000256" key="1">
    <source>
        <dbReference type="ARBA" id="ARBA00006360"/>
    </source>
</evidence>
<keyword evidence="8" id="KW-0862">Zinc</keyword>
<dbReference type="InterPro" id="IPR048448">
    <property type="entry name" value="DnaX-like_C"/>
</dbReference>
<proteinExistence type="inferred from homology"/>
<gene>
    <name evidence="14" type="primary">dnaX</name>
    <name evidence="14" type="ORF">GQ588_00820</name>
</gene>
<dbReference type="InterPro" id="IPR001270">
    <property type="entry name" value="ClpA/B"/>
</dbReference>
<dbReference type="GO" id="GO:0003677">
    <property type="term" value="F:DNA binding"/>
    <property type="evidence" value="ECO:0007669"/>
    <property type="project" value="InterPro"/>
</dbReference>
<dbReference type="PRINTS" id="PR00300">
    <property type="entry name" value="CLPPROTEASEA"/>
</dbReference>
<dbReference type="InterPro" id="IPR045085">
    <property type="entry name" value="HLD_clamp_pol_III_gamma_tau"/>
</dbReference>
<feature type="domain" description="AAA+ ATPase" evidence="13">
    <location>
        <begin position="37"/>
        <end position="179"/>
    </location>
</feature>
<keyword evidence="6" id="KW-0479">Metal-binding</keyword>
<evidence type="ECO:0000259" key="13">
    <source>
        <dbReference type="SMART" id="SM00382"/>
    </source>
</evidence>
<dbReference type="GO" id="GO:0046872">
    <property type="term" value="F:metal ion binding"/>
    <property type="evidence" value="ECO:0007669"/>
    <property type="project" value="UniProtKB-KW"/>
</dbReference>
<dbReference type="InterPro" id="IPR003593">
    <property type="entry name" value="AAA+_ATPase"/>
</dbReference>
<evidence type="ECO:0000256" key="10">
    <source>
        <dbReference type="ARBA" id="ARBA00022932"/>
    </source>
</evidence>
<keyword evidence="10" id="KW-0239">DNA-directed DNA polymerase</keyword>
<dbReference type="AlphaFoldDB" id="A0A857DGB3"/>
<dbReference type="InterPro" id="IPR050238">
    <property type="entry name" value="DNA_Rep/Repair_Clamp_Loader"/>
</dbReference>
<dbReference type="CDD" id="cd00009">
    <property type="entry name" value="AAA"/>
    <property type="match status" value="1"/>
</dbReference>
<evidence type="ECO:0000256" key="12">
    <source>
        <dbReference type="SAM" id="MobiDB-lite"/>
    </source>
</evidence>
<dbReference type="Pfam" id="PF22608">
    <property type="entry name" value="DNAX_ATPase_lid"/>
    <property type="match status" value="1"/>
</dbReference>
<dbReference type="InterPro" id="IPR022754">
    <property type="entry name" value="DNA_pol_III_gamma-3"/>
</dbReference>
<evidence type="ECO:0000256" key="3">
    <source>
        <dbReference type="ARBA" id="ARBA00022679"/>
    </source>
</evidence>